<reference evidence="1" key="1">
    <citation type="submission" date="2024-07" db="EMBL/GenBank/DDBJ databases">
        <title>A survey of Mimosa microsymbionts across Brazilian biomes reveals a high diversity of Paraburkholderia nodulating endemic species, but also that Cupriavidus is common as a symbiont of widespread species.</title>
        <authorList>
            <person name="Rouws L."/>
            <person name="Barauna A."/>
            <person name="Beukes C."/>
            <person name="Rouws J.R.C."/>
            <person name="De Faria S.M."/>
            <person name="Gross E."/>
            <person name="Bueno Dos Reis Junior F."/>
            <person name="Simon M.F."/>
            <person name="Maluk M."/>
            <person name="Odee D.W."/>
            <person name="Kenicer G."/>
            <person name="Young J.P.W."/>
            <person name="Reis V.M."/>
            <person name="Zilli J."/>
            <person name="James E.K."/>
        </authorList>
    </citation>
    <scope>NUCLEOTIDE SEQUENCE</scope>
    <source>
        <strain evidence="1">EG181B</strain>
    </source>
</reference>
<organism evidence="1 2">
    <name type="scientific">Paraburkholderia phymatum</name>
    <dbReference type="NCBI Taxonomy" id="148447"/>
    <lineage>
        <taxon>Bacteria</taxon>
        <taxon>Pseudomonadati</taxon>
        <taxon>Pseudomonadota</taxon>
        <taxon>Betaproteobacteria</taxon>
        <taxon>Burkholderiales</taxon>
        <taxon>Burkholderiaceae</taxon>
        <taxon>Paraburkholderia</taxon>
    </lineage>
</organism>
<comment type="caution">
    <text evidence="1">The sequence shown here is derived from an EMBL/GenBank/DDBJ whole genome shotgun (WGS) entry which is preliminary data.</text>
</comment>
<keyword evidence="2" id="KW-1185">Reference proteome</keyword>
<gene>
    <name evidence="1" type="ORF">AB4Y32_40160</name>
</gene>
<accession>A0ACC6UDT8</accession>
<dbReference type="Proteomes" id="UP001558850">
    <property type="component" value="Unassembled WGS sequence"/>
</dbReference>
<sequence length="103" mass="11691">ITFRQQSSRRYIGQQRMLLPLSRSWFKGTLLEAGWPYRGGQVKQSLIVGPGIKPDICVFHAKPNADSTANRARIPQQSERRFHGKPSRDSTTARARIPCVTEQ</sequence>
<proteinExistence type="predicted"/>
<evidence type="ECO:0000313" key="1">
    <source>
        <dbReference type="EMBL" id="MEX3937845.1"/>
    </source>
</evidence>
<protein>
    <submittedName>
        <fullName evidence="1">Uncharacterized protein</fullName>
    </submittedName>
</protein>
<feature type="non-terminal residue" evidence="1">
    <location>
        <position position="1"/>
    </location>
</feature>
<name>A0ACC6UDT8_9BURK</name>
<dbReference type="EMBL" id="JBFRCH010000082">
    <property type="protein sequence ID" value="MEX3937845.1"/>
    <property type="molecule type" value="Genomic_DNA"/>
</dbReference>
<evidence type="ECO:0000313" key="2">
    <source>
        <dbReference type="Proteomes" id="UP001558850"/>
    </source>
</evidence>